<dbReference type="Proteomes" id="UP000186817">
    <property type="component" value="Unassembled WGS sequence"/>
</dbReference>
<accession>A0A1Q9DSD5</accession>
<sequence length="304" mass="33536">MARTQEGKSIAISSGFLDELKVHAIMDLSLGSGALLEAALSRGILYHGLCRNRPRMNWPQGIADRASCGLIATEGSSLLSSERPAPAEELHAKKASSKKEDEMTLKREALLHYLLCRSAASLRERGNLETSLPEDGHSDEATPLATETAGVHAVAPRGSALLNGRLDADARSELPADILQSIEDANSAVLAVWITRFDSLQNSLLLKEETEEQKQVCLAAFQDRVRAACNGARSDRVRQHIEPKRNGRMLADSSVEEEWQQKRREVYTEKMTKRGYGGDFLCRFDADDVMYPERHLAPKGLNNV</sequence>
<dbReference type="EMBL" id="LSRX01000409">
    <property type="protein sequence ID" value="OLP98080.1"/>
    <property type="molecule type" value="Genomic_DNA"/>
</dbReference>
<proteinExistence type="predicted"/>
<evidence type="ECO:0000313" key="2">
    <source>
        <dbReference type="EMBL" id="OLP98080.1"/>
    </source>
</evidence>
<protein>
    <submittedName>
        <fullName evidence="2">Uncharacterized protein</fullName>
    </submittedName>
</protein>
<feature type="compositionally biased region" description="Basic and acidic residues" evidence="1">
    <location>
        <begin position="85"/>
        <end position="101"/>
    </location>
</feature>
<dbReference type="OrthoDB" id="206708at2759"/>
<reference evidence="2 3" key="1">
    <citation type="submission" date="2016-02" db="EMBL/GenBank/DDBJ databases">
        <title>Genome analysis of coral dinoflagellate symbionts highlights evolutionary adaptations to a symbiotic lifestyle.</title>
        <authorList>
            <person name="Aranda M."/>
            <person name="Li Y."/>
            <person name="Liew Y.J."/>
            <person name="Baumgarten S."/>
            <person name="Simakov O."/>
            <person name="Wilson M."/>
            <person name="Piel J."/>
            <person name="Ashoor H."/>
            <person name="Bougouffa S."/>
            <person name="Bajic V.B."/>
            <person name="Ryu T."/>
            <person name="Ravasi T."/>
            <person name="Bayer T."/>
            <person name="Micklem G."/>
            <person name="Kim H."/>
            <person name="Bhak J."/>
            <person name="Lajeunesse T.C."/>
            <person name="Voolstra C.R."/>
        </authorList>
    </citation>
    <scope>NUCLEOTIDE SEQUENCE [LARGE SCALE GENOMIC DNA]</scope>
    <source>
        <strain evidence="2 3">CCMP2467</strain>
    </source>
</reference>
<organism evidence="2 3">
    <name type="scientific">Symbiodinium microadriaticum</name>
    <name type="common">Dinoflagellate</name>
    <name type="synonym">Zooxanthella microadriatica</name>
    <dbReference type="NCBI Taxonomy" id="2951"/>
    <lineage>
        <taxon>Eukaryota</taxon>
        <taxon>Sar</taxon>
        <taxon>Alveolata</taxon>
        <taxon>Dinophyceae</taxon>
        <taxon>Suessiales</taxon>
        <taxon>Symbiodiniaceae</taxon>
        <taxon>Symbiodinium</taxon>
    </lineage>
</organism>
<dbReference type="AlphaFoldDB" id="A0A1Q9DSD5"/>
<name>A0A1Q9DSD5_SYMMI</name>
<evidence type="ECO:0000256" key="1">
    <source>
        <dbReference type="SAM" id="MobiDB-lite"/>
    </source>
</evidence>
<keyword evidence="3" id="KW-1185">Reference proteome</keyword>
<gene>
    <name evidence="2" type="ORF">AK812_SmicGene19508</name>
</gene>
<comment type="caution">
    <text evidence="2">The sequence shown here is derived from an EMBL/GenBank/DDBJ whole genome shotgun (WGS) entry which is preliminary data.</text>
</comment>
<feature type="region of interest" description="Disordered" evidence="1">
    <location>
        <begin position="79"/>
        <end position="101"/>
    </location>
</feature>
<evidence type="ECO:0000313" key="3">
    <source>
        <dbReference type="Proteomes" id="UP000186817"/>
    </source>
</evidence>